<name>A0ABU1D9L3_9BURK</name>
<dbReference type="EMBL" id="JAUZQE010000051">
    <property type="protein sequence ID" value="MDR4127050.1"/>
    <property type="molecule type" value="Genomic_DNA"/>
</dbReference>
<sequence length="180" mass="18643">MSPDTRLVETLQQLFQCQPELIRELKAVENAEDAVERIAVAAQRTGIVLDAGQRAALEAEIARKSRLMTLLGELIRDDAALAETLRTAGDSDQAVEAVMAAAAGRGLSPDTDELRACLQQILRMQSPGELSDEELSEVSGGLLGAILTGAGILGALGVLTAGSVALVGVGIANMPAGRQG</sequence>
<evidence type="ECO:0000313" key="3">
    <source>
        <dbReference type="Proteomes" id="UP001232156"/>
    </source>
</evidence>
<accession>A0ABU1D9L3</accession>
<feature type="transmembrane region" description="Helical" evidence="1">
    <location>
        <begin position="142"/>
        <end position="172"/>
    </location>
</feature>
<reference evidence="2 3" key="1">
    <citation type="submission" date="2023-08" db="EMBL/GenBank/DDBJ databases">
        <title>Alcaligenaceae gen. nov., a novel taxon isolated from the sludge of Yixing Pesticide Factory.</title>
        <authorList>
            <person name="Ruan L."/>
        </authorList>
    </citation>
    <scope>NUCLEOTIDE SEQUENCE [LARGE SCALE GENOMIC DNA]</scope>
    <source>
        <strain evidence="2 3">LG-2</strain>
    </source>
</reference>
<evidence type="ECO:0000256" key="1">
    <source>
        <dbReference type="SAM" id="Phobius"/>
    </source>
</evidence>
<dbReference type="Proteomes" id="UP001232156">
    <property type="component" value="Unassembled WGS sequence"/>
</dbReference>
<proteinExistence type="predicted"/>
<comment type="caution">
    <text evidence="2">The sequence shown here is derived from an EMBL/GenBank/DDBJ whole genome shotgun (WGS) entry which is preliminary data.</text>
</comment>
<gene>
    <name evidence="2" type="ORF">Q8947_13805</name>
</gene>
<keyword evidence="1" id="KW-0472">Membrane</keyword>
<protein>
    <submittedName>
        <fullName evidence="2">Uncharacterized protein</fullName>
    </submittedName>
</protein>
<keyword evidence="1" id="KW-1133">Transmembrane helix</keyword>
<keyword evidence="1" id="KW-0812">Transmembrane</keyword>
<dbReference type="RefSeq" id="WP_347287612.1">
    <property type="nucleotide sequence ID" value="NZ_JAUZQE010000051.1"/>
</dbReference>
<organism evidence="2 3">
    <name type="scientific">Yanghanlia caeni</name>
    <dbReference type="NCBI Taxonomy" id="3064283"/>
    <lineage>
        <taxon>Bacteria</taxon>
        <taxon>Pseudomonadati</taxon>
        <taxon>Pseudomonadota</taxon>
        <taxon>Betaproteobacteria</taxon>
        <taxon>Burkholderiales</taxon>
        <taxon>Alcaligenaceae</taxon>
        <taxon>Yanghanlia</taxon>
    </lineage>
</organism>
<evidence type="ECO:0000313" key="2">
    <source>
        <dbReference type="EMBL" id="MDR4127050.1"/>
    </source>
</evidence>
<keyword evidence="3" id="KW-1185">Reference proteome</keyword>